<name>X0ZL43_9ZZZZ</name>
<accession>X0ZL43</accession>
<evidence type="ECO:0000256" key="1">
    <source>
        <dbReference type="SAM" id="MobiDB-lite"/>
    </source>
</evidence>
<proteinExistence type="predicted"/>
<sequence length="35" mass="3812">MHKCSKANKGAQGHELTHGQIEDTGGLIDKHKEGR</sequence>
<gene>
    <name evidence="2" type="ORF">S01H1_77120</name>
</gene>
<dbReference type="EMBL" id="BARS01051815">
    <property type="protein sequence ID" value="GAG48966.1"/>
    <property type="molecule type" value="Genomic_DNA"/>
</dbReference>
<evidence type="ECO:0000313" key="2">
    <source>
        <dbReference type="EMBL" id="GAG48966.1"/>
    </source>
</evidence>
<dbReference type="AlphaFoldDB" id="X0ZL43"/>
<feature type="region of interest" description="Disordered" evidence="1">
    <location>
        <begin position="1"/>
        <end position="35"/>
    </location>
</feature>
<protein>
    <submittedName>
        <fullName evidence="2">Uncharacterized protein</fullName>
    </submittedName>
</protein>
<organism evidence="2">
    <name type="scientific">marine sediment metagenome</name>
    <dbReference type="NCBI Taxonomy" id="412755"/>
    <lineage>
        <taxon>unclassified sequences</taxon>
        <taxon>metagenomes</taxon>
        <taxon>ecological metagenomes</taxon>
    </lineage>
</organism>
<reference evidence="2" key="1">
    <citation type="journal article" date="2014" name="Front. Microbiol.">
        <title>High frequency of phylogenetically diverse reductive dehalogenase-homologous genes in deep subseafloor sedimentary metagenomes.</title>
        <authorList>
            <person name="Kawai M."/>
            <person name="Futagami T."/>
            <person name="Toyoda A."/>
            <person name="Takaki Y."/>
            <person name="Nishi S."/>
            <person name="Hori S."/>
            <person name="Arai W."/>
            <person name="Tsubouchi T."/>
            <person name="Morono Y."/>
            <person name="Uchiyama I."/>
            <person name="Ito T."/>
            <person name="Fujiyama A."/>
            <person name="Inagaki F."/>
            <person name="Takami H."/>
        </authorList>
    </citation>
    <scope>NUCLEOTIDE SEQUENCE</scope>
    <source>
        <strain evidence="2">Expedition CK06-06</strain>
    </source>
</reference>
<comment type="caution">
    <text evidence="2">The sequence shown here is derived from an EMBL/GenBank/DDBJ whole genome shotgun (WGS) entry which is preliminary data.</text>
</comment>
<feature type="non-terminal residue" evidence="2">
    <location>
        <position position="35"/>
    </location>
</feature>